<dbReference type="CDD" id="cd18540">
    <property type="entry name" value="ABC_6TM_exporter_like"/>
    <property type="match status" value="1"/>
</dbReference>
<reference evidence="10 11" key="1">
    <citation type="submission" date="2020-08" db="EMBL/GenBank/DDBJ databases">
        <title>Genome public.</title>
        <authorList>
            <person name="Liu C."/>
            <person name="Sun Q."/>
        </authorList>
    </citation>
    <scope>NUCLEOTIDE SEQUENCE [LARGE SCALE GENOMIC DNA]</scope>
    <source>
        <strain evidence="10 11">NSJ-26</strain>
    </source>
</reference>
<dbReference type="InterPro" id="IPR003439">
    <property type="entry name" value="ABC_transporter-like_ATP-bd"/>
</dbReference>
<dbReference type="SMART" id="SM00382">
    <property type="entry name" value="AAA"/>
    <property type="match status" value="1"/>
</dbReference>
<dbReference type="EMBL" id="JACRTK010000004">
    <property type="protein sequence ID" value="MBC8591537.1"/>
    <property type="molecule type" value="Genomic_DNA"/>
</dbReference>
<evidence type="ECO:0000259" key="9">
    <source>
        <dbReference type="PROSITE" id="PS50929"/>
    </source>
</evidence>
<name>A0A926IIA5_9FIRM</name>
<evidence type="ECO:0000313" key="10">
    <source>
        <dbReference type="EMBL" id="MBC8591537.1"/>
    </source>
</evidence>
<dbReference type="FunFam" id="3.40.50.300:FF:000218">
    <property type="entry name" value="Multidrug ABC transporter ATP-binding protein"/>
    <property type="match status" value="1"/>
</dbReference>
<dbReference type="InterPro" id="IPR039421">
    <property type="entry name" value="Type_1_exporter"/>
</dbReference>
<dbReference type="Pfam" id="PF00664">
    <property type="entry name" value="ABC_membrane"/>
    <property type="match status" value="1"/>
</dbReference>
<sequence length="605" mass="68347">MESEKVMNEKIDPIIWKDFSKILKPYKGDFIKLILMMVVVGALETIFPLLSKYAIDNFVEKKSTNGLISFGLIYLLGIFIFSISIYLFISRAGRLETYMAYDIRKMGFEKLQLLPLSYYDTTAVGWIMSRMTSDIQRLSETISWGLVDLSWGIAMMIGVTIAMMILNYKLALIVMTVLPFVAIVSLYFQKKILNAQREVRKINSKITAAFNEDIQGAKTTKTLVREEINLEEFSHITSNMKKSAIRATVFSSLYLPIILLLGSIGTALAINFGGNYVIRDIIGYGTLVAFISYATQFFEPIRQMATIFAELQSAQASAERVFSLLNEEPDILDRKDVIEKYGDIFKPKKENWPNIIGSVEFKNVSFSYKNGDTILENFNLQINPGETIALVGETGAGKSTIVNLFCRFYEPSRGEILIDGINYKNMPQNWIHENLGYVLQSPHLFSGTIRENIRYGDLNATDEDIIKACKLVDAHEFIMSMEKGYDTEVGEGGGLLSTGQKQLISFARAIVRNPRLFVLDEATSSIDTETERIIQDAIQNVLNGRTSFVIAHRLSTIRNANRILVIGDGKIIESGTHDELINLQGYYYNLYKNQFIDEESKNILG</sequence>
<evidence type="ECO:0000256" key="5">
    <source>
        <dbReference type="ARBA" id="ARBA00022989"/>
    </source>
</evidence>
<evidence type="ECO:0000256" key="6">
    <source>
        <dbReference type="ARBA" id="ARBA00023136"/>
    </source>
</evidence>
<gene>
    <name evidence="10" type="ORF">H8689_10485</name>
</gene>
<feature type="transmembrane region" description="Helical" evidence="7">
    <location>
        <begin position="30"/>
        <end position="55"/>
    </location>
</feature>
<dbReference type="InterPro" id="IPR011527">
    <property type="entry name" value="ABC1_TM_dom"/>
</dbReference>
<dbReference type="RefSeq" id="WP_249324399.1">
    <property type="nucleotide sequence ID" value="NZ_JACRTK010000004.1"/>
</dbReference>
<dbReference type="SUPFAM" id="SSF90123">
    <property type="entry name" value="ABC transporter transmembrane region"/>
    <property type="match status" value="1"/>
</dbReference>
<accession>A0A926IIA5</accession>
<dbReference type="Proteomes" id="UP000601522">
    <property type="component" value="Unassembled WGS sequence"/>
</dbReference>
<dbReference type="GO" id="GO:0015421">
    <property type="term" value="F:ABC-type oligopeptide transporter activity"/>
    <property type="evidence" value="ECO:0007669"/>
    <property type="project" value="TreeGrafter"/>
</dbReference>
<evidence type="ECO:0000313" key="11">
    <source>
        <dbReference type="Proteomes" id="UP000601522"/>
    </source>
</evidence>
<protein>
    <submittedName>
        <fullName evidence="10">ABC transporter ATP-binding protein</fullName>
    </submittedName>
</protein>
<feature type="transmembrane region" description="Helical" evidence="7">
    <location>
        <begin position="141"/>
        <end position="164"/>
    </location>
</feature>
<dbReference type="Gene3D" id="1.20.1560.10">
    <property type="entry name" value="ABC transporter type 1, transmembrane domain"/>
    <property type="match status" value="1"/>
</dbReference>
<dbReference type="PANTHER" id="PTHR43394">
    <property type="entry name" value="ATP-DEPENDENT PERMEASE MDL1, MITOCHONDRIAL"/>
    <property type="match status" value="1"/>
</dbReference>
<evidence type="ECO:0000256" key="2">
    <source>
        <dbReference type="ARBA" id="ARBA00022692"/>
    </source>
</evidence>
<evidence type="ECO:0000256" key="1">
    <source>
        <dbReference type="ARBA" id="ARBA00004651"/>
    </source>
</evidence>
<keyword evidence="3" id="KW-0547">Nucleotide-binding</keyword>
<dbReference type="AlphaFoldDB" id="A0A926IIA5"/>
<evidence type="ECO:0000259" key="8">
    <source>
        <dbReference type="PROSITE" id="PS50893"/>
    </source>
</evidence>
<proteinExistence type="predicted"/>
<keyword evidence="2 7" id="KW-0812">Transmembrane</keyword>
<evidence type="ECO:0000256" key="7">
    <source>
        <dbReference type="SAM" id="Phobius"/>
    </source>
</evidence>
<evidence type="ECO:0000256" key="3">
    <source>
        <dbReference type="ARBA" id="ARBA00022741"/>
    </source>
</evidence>
<dbReference type="SUPFAM" id="SSF52540">
    <property type="entry name" value="P-loop containing nucleoside triphosphate hydrolases"/>
    <property type="match status" value="1"/>
</dbReference>
<dbReference type="PROSITE" id="PS50929">
    <property type="entry name" value="ABC_TM1F"/>
    <property type="match status" value="1"/>
</dbReference>
<comment type="caution">
    <text evidence="10">The sequence shown here is derived from an EMBL/GenBank/DDBJ whole genome shotgun (WGS) entry which is preliminary data.</text>
</comment>
<dbReference type="Pfam" id="PF00005">
    <property type="entry name" value="ABC_tran"/>
    <property type="match status" value="1"/>
</dbReference>
<organism evidence="10 11">
    <name type="scientific">Wansuia hejianensis</name>
    <dbReference type="NCBI Taxonomy" id="2763667"/>
    <lineage>
        <taxon>Bacteria</taxon>
        <taxon>Bacillati</taxon>
        <taxon>Bacillota</taxon>
        <taxon>Clostridia</taxon>
        <taxon>Lachnospirales</taxon>
        <taxon>Lachnospiraceae</taxon>
        <taxon>Wansuia</taxon>
    </lineage>
</organism>
<dbReference type="GO" id="GO:0016887">
    <property type="term" value="F:ATP hydrolysis activity"/>
    <property type="evidence" value="ECO:0007669"/>
    <property type="project" value="InterPro"/>
</dbReference>
<dbReference type="GO" id="GO:0005886">
    <property type="term" value="C:plasma membrane"/>
    <property type="evidence" value="ECO:0007669"/>
    <property type="project" value="UniProtKB-SubCell"/>
</dbReference>
<feature type="transmembrane region" description="Helical" evidence="7">
    <location>
        <begin position="67"/>
        <end position="89"/>
    </location>
</feature>
<dbReference type="InterPro" id="IPR027417">
    <property type="entry name" value="P-loop_NTPase"/>
</dbReference>
<dbReference type="Gene3D" id="3.40.50.300">
    <property type="entry name" value="P-loop containing nucleotide triphosphate hydrolases"/>
    <property type="match status" value="1"/>
</dbReference>
<dbReference type="PANTHER" id="PTHR43394:SF1">
    <property type="entry name" value="ATP-BINDING CASSETTE SUB-FAMILY B MEMBER 10, MITOCHONDRIAL"/>
    <property type="match status" value="1"/>
</dbReference>
<feature type="transmembrane region" description="Helical" evidence="7">
    <location>
        <begin position="170"/>
        <end position="188"/>
    </location>
</feature>
<feature type="transmembrane region" description="Helical" evidence="7">
    <location>
        <begin position="249"/>
        <end position="270"/>
    </location>
</feature>
<feature type="transmembrane region" description="Helical" evidence="7">
    <location>
        <begin position="276"/>
        <end position="294"/>
    </location>
</feature>
<dbReference type="InterPro" id="IPR003593">
    <property type="entry name" value="AAA+_ATPase"/>
</dbReference>
<dbReference type="GO" id="GO:0005524">
    <property type="term" value="F:ATP binding"/>
    <property type="evidence" value="ECO:0007669"/>
    <property type="project" value="UniProtKB-KW"/>
</dbReference>
<dbReference type="CDD" id="cd03254">
    <property type="entry name" value="ABCC_Glucan_exporter_like"/>
    <property type="match status" value="1"/>
</dbReference>
<keyword evidence="11" id="KW-1185">Reference proteome</keyword>
<keyword evidence="4 10" id="KW-0067">ATP-binding</keyword>
<keyword evidence="5 7" id="KW-1133">Transmembrane helix</keyword>
<feature type="domain" description="ABC transmembrane type-1" evidence="9">
    <location>
        <begin position="33"/>
        <end position="313"/>
    </location>
</feature>
<keyword evidence="6 7" id="KW-0472">Membrane</keyword>
<evidence type="ECO:0000256" key="4">
    <source>
        <dbReference type="ARBA" id="ARBA00022840"/>
    </source>
</evidence>
<feature type="domain" description="ABC transporter" evidence="8">
    <location>
        <begin position="359"/>
        <end position="593"/>
    </location>
</feature>
<dbReference type="InterPro" id="IPR036640">
    <property type="entry name" value="ABC1_TM_sf"/>
</dbReference>
<comment type="subcellular location">
    <subcellularLocation>
        <location evidence="1">Cell membrane</location>
        <topology evidence="1">Multi-pass membrane protein</topology>
    </subcellularLocation>
</comment>
<dbReference type="PROSITE" id="PS50893">
    <property type="entry name" value="ABC_TRANSPORTER_2"/>
    <property type="match status" value="1"/>
</dbReference>